<accession>A0A1I2Y814</accession>
<protein>
    <submittedName>
        <fullName evidence="2">Methyltransferase domain-containing protein</fullName>
    </submittedName>
</protein>
<keyword evidence="2" id="KW-0808">Transferase</keyword>
<dbReference type="STRING" id="414048.SAMN04489864_106218"/>
<name>A0A1I2Y814_9SPHI</name>
<dbReference type="Gene3D" id="3.40.50.150">
    <property type="entry name" value="Vaccinia Virus protein VP39"/>
    <property type="match status" value="1"/>
</dbReference>
<dbReference type="SUPFAM" id="SSF53335">
    <property type="entry name" value="S-adenosyl-L-methionine-dependent methyltransferases"/>
    <property type="match status" value="1"/>
</dbReference>
<evidence type="ECO:0000313" key="3">
    <source>
        <dbReference type="Proteomes" id="UP000199666"/>
    </source>
</evidence>
<keyword evidence="3" id="KW-1185">Reference proteome</keyword>
<dbReference type="GO" id="GO:0008757">
    <property type="term" value="F:S-adenosylmethionine-dependent methyltransferase activity"/>
    <property type="evidence" value="ECO:0007669"/>
    <property type="project" value="InterPro"/>
</dbReference>
<dbReference type="PANTHER" id="PTHR43861:SF1">
    <property type="entry name" value="TRANS-ACONITATE 2-METHYLTRANSFERASE"/>
    <property type="match status" value="1"/>
</dbReference>
<dbReference type="EMBL" id="FOPP01000006">
    <property type="protein sequence ID" value="SFH20531.1"/>
    <property type="molecule type" value="Genomic_DNA"/>
</dbReference>
<reference evidence="2 3" key="1">
    <citation type="submission" date="2016-10" db="EMBL/GenBank/DDBJ databases">
        <authorList>
            <person name="de Groot N.N."/>
        </authorList>
    </citation>
    <scope>NUCLEOTIDE SEQUENCE [LARGE SCALE GENOMIC DNA]</scope>
    <source>
        <strain evidence="2 3">DSM 18684</strain>
    </source>
</reference>
<evidence type="ECO:0000259" key="1">
    <source>
        <dbReference type="Pfam" id="PF08241"/>
    </source>
</evidence>
<gene>
    <name evidence="2" type="ORF">SAMN04489864_106218</name>
</gene>
<dbReference type="AlphaFoldDB" id="A0A1I2Y814"/>
<dbReference type="InterPro" id="IPR013216">
    <property type="entry name" value="Methyltransf_11"/>
</dbReference>
<dbReference type="Pfam" id="PF08241">
    <property type="entry name" value="Methyltransf_11"/>
    <property type="match status" value="1"/>
</dbReference>
<organism evidence="2 3">
    <name type="scientific">Pedobacter insulae</name>
    <dbReference type="NCBI Taxonomy" id="414048"/>
    <lineage>
        <taxon>Bacteria</taxon>
        <taxon>Pseudomonadati</taxon>
        <taxon>Bacteroidota</taxon>
        <taxon>Sphingobacteriia</taxon>
        <taxon>Sphingobacteriales</taxon>
        <taxon>Sphingobacteriaceae</taxon>
        <taxon>Pedobacter</taxon>
    </lineage>
</organism>
<dbReference type="CDD" id="cd02440">
    <property type="entry name" value="AdoMet_MTases"/>
    <property type="match status" value="1"/>
</dbReference>
<evidence type="ECO:0000313" key="2">
    <source>
        <dbReference type="EMBL" id="SFH20531.1"/>
    </source>
</evidence>
<dbReference type="GO" id="GO:0032259">
    <property type="term" value="P:methylation"/>
    <property type="evidence" value="ECO:0007669"/>
    <property type="project" value="UniProtKB-KW"/>
</dbReference>
<dbReference type="Proteomes" id="UP000199666">
    <property type="component" value="Unassembled WGS sequence"/>
</dbReference>
<feature type="domain" description="Methyltransferase type 11" evidence="1">
    <location>
        <begin position="49"/>
        <end position="143"/>
    </location>
</feature>
<keyword evidence="2" id="KW-0489">Methyltransferase</keyword>
<proteinExistence type="predicted"/>
<dbReference type="PANTHER" id="PTHR43861">
    <property type="entry name" value="TRANS-ACONITATE 2-METHYLTRANSFERASE-RELATED"/>
    <property type="match status" value="1"/>
</dbReference>
<sequence length="243" mass="28065">MIKEKIISAYELMADKYNELIDHKPHNAYYDRPNTLQLLPPDVKGKTILDAACGPGKYAEILISKGATVKGFDISPKMIALAIKRNNSKGEFFVHDFSNHFSMVEDNSCDIVLCALALQYIEDWTFTIKEFYRVLKNSGTLVISIEHPFNDYIFFKSNKYFDIEHVKCTWKGFGQPIEVNSFRRSLGECISPLTDNGFYIDKLVEPKPTKEFEQLDPRHYKELNEFPAFLCIRAIKKKENSIE</sequence>
<dbReference type="InterPro" id="IPR029063">
    <property type="entry name" value="SAM-dependent_MTases_sf"/>
</dbReference>